<keyword evidence="3" id="KW-1185">Reference proteome</keyword>
<dbReference type="EMBL" id="RKLT01000022">
    <property type="protein sequence ID" value="MBX0297570.1"/>
    <property type="molecule type" value="Genomic_DNA"/>
</dbReference>
<reference evidence="2 3" key="1">
    <citation type="submission" date="2021-06" db="EMBL/GenBank/DDBJ databases">
        <title>Halomicroarcula sp. a new haloarchaeum isolated from saline soil.</title>
        <authorList>
            <person name="Duran-Viseras A."/>
            <person name="Sanchez-Porro C."/>
            <person name="Ventosa A."/>
        </authorList>
    </citation>
    <scope>NUCLEOTIDE SEQUENCE [LARGE SCALE GENOMIC DNA]</scope>
    <source>
        <strain evidence="2 3">F27</strain>
    </source>
</reference>
<dbReference type="Proteomes" id="UP001430455">
    <property type="component" value="Unassembled WGS sequence"/>
</dbReference>
<name>A0AAW4PHR0_9EURY</name>
<evidence type="ECO:0000256" key="1">
    <source>
        <dbReference type="SAM" id="MobiDB-lite"/>
    </source>
</evidence>
<accession>A0AAW4PHR0</accession>
<dbReference type="Gene3D" id="1.10.10.10">
    <property type="entry name" value="Winged helix-like DNA-binding domain superfamily/Winged helix DNA-binding domain"/>
    <property type="match status" value="1"/>
</dbReference>
<organism evidence="2 3">
    <name type="scientific">Haloarcula nitratireducens</name>
    <dbReference type="NCBI Taxonomy" id="2487749"/>
    <lineage>
        <taxon>Archaea</taxon>
        <taxon>Methanobacteriati</taxon>
        <taxon>Methanobacteriota</taxon>
        <taxon>Stenosarchaea group</taxon>
        <taxon>Halobacteria</taxon>
        <taxon>Halobacteriales</taxon>
        <taxon>Haloarculaceae</taxon>
        <taxon>Haloarcula</taxon>
    </lineage>
</organism>
<protein>
    <submittedName>
        <fullName evidence="2">Uncharacterized protein</fullName>
    </submittedName>
</protein>
<gene>
    <name evidence="2" type="ORF">EGH23_22085</name>
</gene>
<proteinExistence type="predicted"/>
<feature type="region of interest" description="Disordered" evidence="1">
    <location>
        <begin position="85"/>
        <end position="108"/>
    </location>
</feature>
<evidence type="ECO:0000313" key="3">
    <source>
        <dbReference type="Proteomes" id="UP001430455"/>
    </source>
</evidence>
<sequence length="108" mass="12201">MDHTTYCSPIACNSRKAGENLPIRADGSGMGKEERKRMVLGLLVESGLELPPAVIFDNLKKRGATFERRSVDNYLEELRKEGLVERTDESKGYNRATEKGRDRYYGTS</sequence>
<dbReference type="RefSeq" id="WP_220582158.1">
    <property type="nucleotide sequence ID" value="NZ_RKLT01000022.1"/>
</dbReference>
<comment type="caution">
    <text evidence="2">The sequence shown here is derived from an EMBL/GenBank/DDBJ whole genome shotgun (WGS) entry which is preliminary data.</text>
</comment>
<evidence type="ECO:0000313" key="2">
    <source>
        <dbReference type="EMBL" id="MBX0297570.1"/>
    </source>
</evidence>
<dbReference type="InterPro" id="IPR036388">
    <property type="entry name" value="WH-like_DNA-bd_sf"/>
</dbReference>
<dbReference type="AlphaFoldDB" id="A0AAW4PHR0"/>